<protein>
    <submittedName>
        <fullName evidence="1">Uncharacterized protein</fullName>
    </submittedName>
</protein>
<accession>A0ABT3GGT1</accession>
<proteinExistence type="predicted"/>
<sequence length="91" mass="10308">MRDPEKLKMMIVDYLNGVMKGFEIENASNEGRNALLMEEVHDALRSNDHERVTAILPEIALVSQAGGYTRGRFELVAGLVKVIQRWDHDPT</sequence>
<evidence type="ECO:0000313" key="1">
    <source>
        <dbReference type="EMBL" id="MCW1922671.1"/>
    </source>
</evidence>
<dbReference type="Proteomes" id="UP001320876">
    <property type="component" value="Unassembled WGS sequence"/>
</dbReference>
<comment type="caution">
    <text evidence="1">The sequence shown here is derived from an EMBL/GenBank/DDBJ whole genome shotgun (WGS) entry which is preliminary data.</text>
</comment>
<dbReference type="EMBL" id="JAPDDT010000003">
    <property type="protein sequence ID" value="MCW1922671.1"/>
    <property type="molecule type" value="Genomic_DNA"/>
</dbReference>
<organism evidence="1 2">
    <name type="scientific">Luteolibacter arcticus</name>
    <dbReference type="NCBI Taxonomy" id="1581411"/>
    <lineage>
        <taxon>Bacteria</taxon>
        <taxon>Pseudomonadati</taxon>
        <taxon>Verrucomicrobiota</taxon>
        <taxon>Verrucomicrobiia</taxon>
        <taxon>Verrucomicrobiales</taxon>
        <taxon>Verrucomicrobiaceae</taxon>
        <taxon>Luteolibacter</taxon>
    </lineage>
</organism>
<reference evidence="1 2" key="1">
    <citation type="submission" date="2022-10" db="EMBL/GenBank/DDBJ databases">
        <title>Luteolibacter arcticus strain CCTCC AB 2014275, whole genome shotgun sequencing project.</title>
        <authorList>
            <person name="Zhao G."/>
            <person name="Shen L."/>
        </authorList>
    </citation>
    <scope>NUCLEOTIDE SEQUENCE [LARGE SCALE GENOMIC DNA]</scope>
    <source>
        <strain evidence="1 2">CCTCC AB 2014275</strain>
    </source>
</reference>
<dbReference type="RefSeq" id="WP_264486779.1">
    <property type="nucleotide sequence ID" value="NZ_JAPDDT010000003.1"/>
</dbReference>
<evidence type="ECO:0000313" key="2">
    <source>
        <dbReference type="Proteomes" id="UP001320876"/>
    </source>
</evidence>
<gene>
    <name evidence="1" type="ORF">OKA05_08900</name>
</gene>
<name>A0ABT3GGT1_9BACT</name>
<keyword evidence="2" id="KW-1185">Reference proteome</keyword>